<keyword evidence="3 6" id="KW-0812">Transmembrane</keyword>
<comment type="subcellular location">
    <subcellularLocation>
        <location evidence="1">Cell membrane</location>
        <topology evidence="1">Multi-pass membrane protein</topology>
    </subcellularLocation>
</comment>
<dbReference type="EMBL" id="CP000552">
    <property type="protein sequence ID" value="ABM72779.1"/>
    <property type="molecule type" value="Genomic_DNA"/>
</dbReference>
<dbReference type="RefSeq" id="WP_011820874.1">
    <property type="nucleotide sequence ID" value="NC_008817.1"/>
</dbReference>
<dbReference type="GO" id="GO:0043190">
    <property type="term" value="C:ATP-binding cassette (ABC) transporter complex"/>
    <property type="evidence" value="ECO:0007669"/>
    <property type="project" value="TreeGrafter"/>
</dbReference>
<dbReference type="Pfam" id="PF03739">
    <property type="entry name" value="LptF_LptG"/>
    <property type="match status" value="1"/>
</dbReference>
<evidence type="ECO:0000313" key="7">
    <source>
        <dbReference type="EMBL" id="ABM72779.1"/>
    </source>
</evidence>
<dbReference type="PANTHER" id="PTHR33529:SF6">
    <property type="entry name" value="YJGP_YJGQ FAMILY PERMEASE"/>
    <property type="match status" value="1"/>
</dbReference>
<accession>A2BYB8</accession>
<dbReference type="Proteomes" id="UP000001589">
    <property type="component" value="Chromosome"/>
</dbReference>
<organism evidence="7 8">
    <name type="scientific">Prochlorococcus marinus (strain MIT 9515)</name>
    <dbReference type="NCBI Taxonomy" id="167542"/>
    <lineage>
        <taxon>Bacteria</taxon>
        <taxon>Bacillati</taxon>
        <taxon>Cyanobacteriota</taxon>
        <taxon>Cyanophyceae</taxon>
        <taxon>Synechococcales</taxon>
        <taxon>Prochlorococcaceae</taxon>
        <taxon>Prochlorococcus</taxon>
    </lineage>
</organism>
<dbReference type="GeneID" id="60201277"/>
<evidence type="ECO:0000256" key="6">
    <source>
        <dbReference type="SAM" id="Phobius"/>
    </source>
</evidence>
<dbReference type="PANTHER" id="PTHR33529">
    <property type="entry name" value="SLR0882 PROTEIN-RELATED"/>
    <property type="match status" value="1"/>
</dbReference>
<dbReference type="KEGG" id="pmc:P9515_15721"/>
<keyword evidence="2" id="KW-1003">Cell membrane</keyword>
<feature type="transmembrane region" description="Helical" evidence="6">
    <location>
        <begin position="363"/>
        <end position="381"/>
    </location>
</feature>
<name>A2BYB8_PROM5</name>
<keyword evidence="4 6" id="KW-1133">Transmembrane helix</keyword>
<proteinExistence type="predicted"/>
<feature type="transmembrane region" description="Helical" evidence="6">
    <location>
        <begin position="105"/>
        <end position="125"/>
    </location>
</feature>
<feature type="transmembrane region" description="Helical" evidence="6">
    <location>
        <begin position="303"/>
        <end position="321"/>
    </location>
</feature>
<dbReference type="GO" id="GO:0015920">
    <property type="term" value="P:lipopolysaccharide transport"/>
    <property type="evidence" value="ECO:0007669"/>
    <property type="project" value="TreeGrafter"/>
</dbReference>
<protein>
    <submittedName>
        <fullName evidence="7">Possible permease</fullName>
    </submittedName>
</protein>
<dbReference type="STRING" id="167542.P9515_15721"/>
<dbReference type="HOGENOM" id="CLU_028799_3_1_3"/>
<evidence type="ECO:0000256" key="5">
    <source>
        <dbReference type="ARBA" id="ARBA00023136"/>
    </source>
</evidence>
<feature type="transmembrane region" description="Helical" evidence="6">
    <location>
        <begin position="333"/>
        <end position="356"/>
    </location>
</feature>
<dbReference type="AlphaFoldDB" id="A2BYB8"/>
<dbReference type="eggNOG" id="COG0795">
    <property type="taxonomic scope" value="Bacteria"/>
</dbReference>
<evidence type="ECO:0000256" key="1">
    <source>
        <dbReference type="ARBA" id="ARBA00004651"/>
    </source>
</evidence>
<gene>
    <name evidence="7" type="ordered locus">P9515_15721</name>
</gene>
<evidence type="ECO:0000256" key="4">
    <source>
        <dbReference type="ARBA" id="ARBA00022989"/>
    </source>
</evidence>
<reference evidence="7 8" key="1">
    <citation type="journal article" date="2007" name="PLoS Genet.">
        <title>Patterns and implications of gene gain and loss in the evolution of Prochlorococcus.</title>
        <authorList>
            <person name="Kettler G.C."/>
            <person name="Martiny A.C."/>
            <person name="Huang K."/>
            <person name="Zucker J."/>
            <person name="Coleman M.L."/>
            <person name="Rodrigue S."/>
            <person name="Chen F."/>
            <person name="Lapidus A."/>
            <person name="Ferriera S."/>
            <person name="Johnson J."/>
            <person name="Steglich C."/>
            <person name="Church G.M."/>
            <person name="Richardson P."/>
            <person name="Chisholm S.W."/>
        </authorList>
    </citation>
    <scope>NUCLEOTIDE SEQUENCE [LARGE SCALE GENOMIC DNA]</scope>
    <source>
        <strain evidence="7 8">MIT 9515</strain>
    </source>
</reference>
<evidence type="ECO:0000256" key="2">
    <source>
        <dbReference type="ARBA" id="ARBA00022475"/>
    </source>
</evidence>
<sequence length="386" mass="43221">MSAILRKIPLIDKWIISKLIPILFFAISAFTIVSLSVGVMFDLIRKIVEYGLPIFIALKIFFLSLPGFLVIAFPMSVLLSCLLTYGNLSSNSEILALKSLGVNNFRVVLPSLLLAVFMTFLTFTFSDNLVPISNRLAADLLQNSMGKSMRTERGRYNISFSKYGSIVDSNTNKPIDGASHLTHIFYARRFLKKTMYDITVIDFSKKGTKILITAQNGVFDEELSSWQFNNGKIMATEDEGSVSTIIFDTYIYPLDNGPSKLAEIPLDANNMTISQARKAQKMYEMSGNTKESRKMKVRIYEKMTLPMSCIVFALIGSTLGIKQNIRSSKSQGFGISIILIFLYYLTCFVFSSMGVIGILTPFFAAWIPVLMFLGFGTFLLWRSNGV</sequence>
<feature type="transmembrane region" description="Helical" evidence="6">
    <location>
        <begin position="20"/>
        <end position="44"/>
    </location>
</feature>
<feature type="transmembrane region" description="Helical" evidence="6">
    <location>
        <begin position="56"/>
        <end position="85"/>
    </location>
</feature>
<dbReference type="OrthoDB" id="9780716at2"/>
<evidence type="ECO:0000256" key="3">
    <source>
        <dbReference type="ARBA" id="ARBA00022692"/>
    </source>
</evidence>
<keyword evidence="5 6" id="KW-0472">Membrane</keyword>
<dbReference type="InterPro" id="IPR005495">
    <property type="entry name" value="LptG/LptF_permease"/>
</dbReference>
<evidence type="ECO:0000313" key="8">
    <source>
        <dbReference type="Proteomes" id="UP000001589"/>
    </source>
</evidence>